<dbReference type="RefSeq" id="WP_003133570.1">
    <property type="nucleotide sequence ID" value="NZ_AP026069.1"/>
</dbReference>
<evidence type="ECO:0000256" key="6">
    <source>
        <dbReference type="ARBA" id="ARBA00048707"/>
    </source>
</evidence>
<dbReference type="HAMAP" id="MF_00083">
    <property type="entry name" value="Pept_tRNA_hydro_bact"/>
    <property type="match status" value="1"/>
</dbReference>
<evidence type="ECO:0000256" key="10">
    <source>
        <dbReference type="RuleBase" id="RU004320"/>
    </source>
</evidence>
<dbReference type="Gene3D" id="3.40.50.1470">
    <property type="entry name" value="Peptidyl-tRNA hydrolase"/>
    <property type="match status" value="1"/>
</dbReference>
<dbReference type="GO" id="GO:0004045">
    <property type="term" value="F:peptidyl-tRNA hydrolase activity"/>
    <property type="evidence" value="ECO:0007669"/>
    <property type="project" value="UniProtKB-UniRule"/>
</dbReference>
<gene>
    <name evidence="8 11" type="primary">pth</name>
    <name evidence="11" type="ORF">QHR29_04335</name>
    <name evidence="12" type="ORF">SAMN05216438_1109</name>
</gene>
<dbReference type="EMBL" id="FOTJ01000010">
    <property type="protein sequence ID" value="SFL44374.1"/>
    <property type="molecule type" value="Genomic_DNA"/>
</dbReference>
<evidence type="ECO:0000256" key="7">
    <source>
        <dbReference type="ARBA" id="ARBA00050038"/>
    </source>
</evidence>
<dbReference type="CDD" id="cd00462">
    <property type="entry name" value="PTH"/>
    <property type="match status" value="1"/>
</dbReference>
<keyword evidence="4 8" id="KW-0694">RNA-binding</keyword>
<dbReference type="AlphaFoldDB" id="A0A1I4HQM6"/>
<protein>
    <recommendedName>
        <fullName evidence="7 8">Peptidyl-tRNA hydrolase</fullName>
        <shortName evidence="8">Pth</shortName>
        <ecNumber evidence="1 8">3.1.1.29</ecNumber>
    </recommendedName>
</protein>
<dbReference type="OrthoDB" id="9800507at2"/>
<dbReference type="InterPro" id="IPR018171">
    <property type="entry name" value="Pept_tRNA_hydro_CS"/>
</dbReference>
<dbReference type="InterPro" id="IPR036416">
    <property type="entry name" value="Pept_tRNA_hydro_sf"/>
</dbReference>
<comment type="caution">
    <text evidence="8">Lacks conserved residue(s) required for the propagation of feature annotation.</text>
</comment>
<feature type="binding site" evidence="8">
    <location>
        <position position="15"/>
    </location>
    <ligand>
        <name>tRNA</name>
        <dbReference type="ChEBI" id="CHEBI:17843"/>
    </ligand>
</feature>
<dbReference type="SUPFAM" id="SSF53178">
    <property type="entry name" value="Peptidyl-tRNA hydrolase-like"/>
    <property type="match status" value="1"/>
</dbReference>
<accession>A0A1I4HQM6</accession>
<dbReference type="GO" id="GO:0005737">
    <property type="term" value="C:cytoplasm"/>
    <property type="evidence" value="ECO:0007669"/>
    <property type="project" value="UniProtKB-SubCell"/>
</dbReference>
<dbReference type="FunFam" id="3.40.50.1470:FF:000001">
    <property type="entry name" value="Peptidyl-tRNA hydrolase"/>
    <property type="match status" value="1"/>
</dbReference>
<dbReference type="Proteomes" id="UP000181969">
    <property type="component" value="Unassembled WGS sequence"/>
</dbReference>
<evidence type="ECO:0000256" key="2">
    <source>
        <dbReference type="ARBA" id="ARBA00022555"/>
    </source>
</evidence>
<evidence type="ECO:0000256" key="3">
    <source>
        <dbReference type="ARBA" id="ARBA00022801"/>
    </source>
</evidence>
<evidence type="ECO:0000256" key="4">
    <source>
        <dbReference type="ARBA" id="ARBA00022884"/>
    </source>
</evidence>
<keyword evidence="2 8" id="KW-0820">tRNA-binding</keyword>
<feature type="active site" description="Proton acceptor" evidence="8">
    <location>
        <position position="20"/>
    </location>
</feature>
<evidence type="ECO:0000313" key="11">
    <source>
        <dbReference type="EMBL" id="MDH7959697.1"/>
    </source>
</evidence>
<dbReference type="GO" id="GO:0072344">
    <property type="term" value="P:rescue of stalled ribosome"/>
    <property type="evidence" value="ECO:0007669"/>
    <property type="project" value="UniProtKB-UniRule"/>
</dbReference>
<proteinExistence type="inferred from homology"/>
<organism evidence="12 13">
    <name type="scientific">Lactococcus garvieae</name>
    <dbReference type="NCBI Taxonomy" id="1363"/>
    <lineage>
        <taxon>Bacteria</taxon>
        <taxon>Bacillati</taxon>
        <taxon>Bacillota</taxon>
        <taxon>Bacilli</taxon>
        <taxon>Lactobacillales</taxon>
        <taxon>Streptococcaceae</taxon>
        <taxon>Lactococcus</taxon>
    </lineage>
</organism>
<name>A0A1I4HQM6_9LACT</name>
<dbReference type="NCBIfam" id="TIGR00447">
    <property type="entry name" value="pth"/>
    <property type="match status" value="1"/>
</dbReference>
<dbReference type="Proteomes" id="UP001157396">
    <property type="component" value="Unassembled WGS sequence"/>
</dbReference>
<comment type="subunit">
    <text evidence="8">Monomer.</text>
</comment>
<feature type="binding site" evidence="8">
    <location>
        <position position="66"/>
    </location>
    <ligand>
        <name>tRNA</name>
        <dbReference type="ChEBI" id="CHEBI:17843"/>
    </ligand>
</feature>
<feature type="site" description="Discriminates between blocked and unblocked aminoacyl-tRNA" evidence="8">
    <location>
        <position position="10"/>
    </location>
</feature>
<dbReference type="GO" id="GO:0006515">
    <property type="term" value="P:protein quality control for misfolded or incompletely synthesized proteins"/>
    <property type="evidence" value="ECO:0007669"/>
    <property type="project" value="UniProtKB-UniRule"/>
</dbReference>
<dbReference type="PANTHER" id="PTHR17224:SF1">
    <property type="entry name" value="PEPTIDYL-TRNA HYDROLASE"/>
    <property type="match status" value="1"/>
</dbReference>
<comment type="subcellular location">
    <subcellularLocation>
        <location evidence="8">Cytoplasm</location>
    </subcellularLocation>
</comment>
<feature type="site" description="Stabilizes the basic form of H active site to accept a proton" evidence="8">
    <location>
        <position position="93"/>
    </location>
</feature>
<comment type="function">
    <text evidence="8">Catalyzes the release of premature peptidyl moieties from peptidyl-tRNA molecules trapped in stalled 50S ribosomal subunits, and thus maintains levels of free tRNAs and 50S ribosomes.</text>
</comment>
<comment type="function">
    <text evidence="8">Hydrolyzes ribosome-free peptidyl-tRNAs (with 1 or more amino acids incorporated), which drop off the ribosome during protein synthesis, or as a result of ribosome stalling.</text>
</comment>
<keyword evidence="3 8" id="KW-0378">Hydrolase</keyword>
<evidence type="ECO:0000313" key="12">
    <source>
        <dbReference type="EMBL" id="SFL44374.1"/>
    </source>
</evidence>
<comment type="similarity">
    <text evidence="5 8 10">Belongs to the PTH family.</text>
</comment>
<dbReference type="Pfam" id="PF01195">
    <property type="entry name" value="Pept_tRNA_hydro"/>
    <property type="match status" value="1"/>
</dbReference>
<comment type="catalytic activity">
    <reaction evidence="6 8 9">
        <text>an N-acyl-L-alpha-aminoacyl-tRNA + H2O = an N-acyl-L-amino acid + a tRNA + H(+)</text>
        <dbReference type="Rhea" id="RHEA:54448"/>
        <dbReference type="Rhea" id="RHEA-COMP:10123"/>
        <dbReference type="Rhea" id="RHEA-COMP:13883"/>
        <dbReference type="ChEBI" id="CHEBI:15377"/>
        <dbReference type="ChEBI" id="CHEBI:15378"/>
        <dbReference type="ChEBI" id="CHEBI:59874"/>
        <dbReference type="ChEBI" id="CHEBI:78442"/>
        <dbReference type="ChEBI" id="CHEBI:138191"/>
        <dbReference type="EC" id="3.1.1.29"/>
    </reaction>
</comment>
<dbReference type="EMBL" id="JARYTV010000003">
    <property type="protein sequence ID" value="MDH7959697.1"/>
    <property type="molecule type" value="Genomic_DNA"/>
</dbReference>
<evidence type="ECO:0000256" key="5">
    <source>
        <dbReference type="ARBA" id="ARBA00038063"/>
    </source>
</evidence>
<dbReference type="PROSITE" id="PS01195">
    <property type="entry name" value="PEPT_TRNA_HYDROL_1"/>
    <property type="match status" value="1"/>
</dbReference>
<dbReference type="InterPro" id="IPR001328">
    <property type="entry name" value="Pept_tRNA_hydro"/>
</dbReference>
<reference evidence="12 13" key="1">
    <citation type="submission" date="2016-10" db="EMBL/GenBank/DDBJ databases">
        <authorList>
            <person name="de Groot N.N."/>
        </authorList>
    </citation>
    <scope>NUCLEOTIDE SEQUENCE [LARGE SCALE GENOMIC DNA]</scope>
    <source>
        <strain evidence="12 13">M79</strain>
    </source>
</reference>
<dbReference type="GO" id="GO:0000049">
    <property type="term" value="F:tRNA binding"/>
    <property type="evidence" value="ECO:0007669"/>
    <property type="project" value="UniProtKB-UniRule"/>
</dbReference>
<evidence type="ECO:0000256" key="9">
    <source>
        <dbReference type="RuleBase" id="RU000673"/>
    </source>
</evidence>
<evidence type="ECO:0000313" key="13">
    <source>
        <dbReference type="Proteomes" id="UP000181969"/>
    </source>
</evidence>
<dbReference type="PANTHER" id="PTHR17224">
    <property type="entry name" value="PEPTIDYL-TRNA HYDROLASE"/>
    <property type="match status" value="1"/>
</dbReference>
<dbReference type="EC" id="3.1.1.29" evidence="1 8"/>
<keyword evidence="8" id="KW-0963">Cytoplasm</keyword>
<evidence type="ECO:0000256" key="1">
    <source>
        <dbReference type="ARBA" id="ARBA00013260"/>
    </source>
</evidence>
<evidence type="ECO:0000256" key="8">
    <source>
        <dbReference type="HAMAP-Rule" id="MF_00083"/>
    </source>
</evidence>
<sequence length="190" mass="21052">MTKMIVGLGNPGDKYEKTKHNMGFMAIDLLAKDYGVNFSLEKTFMAEVASTFVNGEKIFLVKPQTFMNESGRAIQPLLTYYNLDPADLTVIVDDMDSAVGRVRLRQKGSSGGQRGIKSILTHLGTEQFNRVKIGIGRPEHGKTVVAHVLSKFDKENVEIAQDGINKAVDAVKFYIESNDFSQAMNKFNGQ</sequence>
<reference evidence="11" key="2">
    <citation type="submission" date="2023-04" db="EMBL/GenBank/DDBJ databases">
        <title>Genomic analysis of Lactococcus garvieae isolates.</title>
        <authorList>
            <person name="Zhanghang C."/>
        </authorList>
    </citation>
    <scope>NUCLEOTIDE SEQUENCE</scope>
    <source>
        <strain evidence="11">ZB-1</strain>
    </source>
</reference>
<feature type="binding site" evidence="8">
    <location>
        <position position="68"/>
    </location>
    <ligand>
        <name>tRNA</name>
        <dbReference type="ChEBI" id="CHEBI:17843"/>
    </ligand>
</feature>